<gene>
    <name evidence="2" type="ORF">NQ314_000501</name>
</gene>
<sequence length="69" mass="8006">MSQEGICKIKAEYILSEQNREINLDCVSDKDKKKLGISNTDTQSNEDGTPQFKKQKNVKKRYEKVKRAE</sequence>
<dbReference type="EMBL" id="JANEYF010000147">
    <property type="protein sequence ID" value="KAJ8971888.1"/>
    <property type="molecule type" value="Genomic_DNA"/>
</dbReference>
<dbReference type="AlphaFoldDB" id="A0AAV8ZV09"/>
<comment type="caution">
    <text evidence="2">The sequence shown here is derived from an EMBL/GenBank/DDBJ whole genome shotgun (WGS) entry which is preliminary data.</text>
</comment>
<evidence type="ECO:0000313" key="2">
    <source>
        <dbReference type="EMBL" id="KAJ8971888.1"/>
    </source>
</evidence>
<name>A0AAV8ZV09_9CUCU</name>
<protein>
    <submittedName>
        <fullName evidence="2">Uncharacterized protein</fullName>
    </submittedName>
</protein>
<dbReference type="Proteomes" id="UP001162156">
    <property type="component" value="Unassembled WGS sequence"/>
</dbReference>
<accession>A0AAV8ZV09</accession>
<feature type="region of interest" description="Disordered" evidence="1">
    <location>
        <begin position="33"/>
        <end position="69"/>
    </location>
</feature>
<feature type="compositionally biased region" description="Basic residues" evidence="1">
    <location>
        <begin position="53"/>
        <end position="69"/>
    </location>
</feature>
<proteinExistence type="predicted"/>
<reference evidence="2" key="1">
    <citation type="journal article" date="2023" name="Insect Mol. Biol.">
        <title>Genome sequencing provides insights into the evolution of gene families encoding plant cell wall-degrading enzymes in longhorned beetles.</title>
        <authorList>
            <person name="Shin N.R."/>
            <person name="Okamura Y."/>
            <person name="Kirsch R."/>
            <person name="Pauchet Y."/>
        </authorList>
    </citation>
    <scope>NUCLEOTIDE SEQUENCE</scope>
    <source>
        <strain evidence="2">RBIC_L_NR</strain>
    </source>
</reference>
<organism evidence="2 3">
    <name type="scientific">Rhamnusium bicolor</name>
    <dbReference type="NCBI Taxonomy" id="1586634"/>
    <lineage>
        <taxon>Eukaryota</taxon>
        <taxon>Metazoa</taxon>
        <taxon>Ecdysozoa</taxon>
        <taxon>Arthropoda</taxon>
        <taxon>Hexapoda</taxon>
        <taxon>Insecta</taxon>
        <taxon>Pterygota</taxon>
        <taxon>Neoptera</taxon>
        <taxon>Endopterygota</taxon>
        <taxon>Coleoptera</taxon>
        <taxon>Polyphaga</taxon>
        <taxon>Cucujiformia</taxon>
        <taxon>Chrysomeloidea</taxon>
        <taxon>Cerambycidae</taxon>
        <taxon>Lepturinae</taxon>
        <taxon>Rhagiini</taxon>
        <taxon>Rhamnusium</taxon>
    </lineage>
</organism>
<evidence type="ECO:0000313" key="3">
    <source>
        <dbReference type="Proteomes" id="UP001162156"/>
    </source>
</evidence>
<feature type="compositionally biased region" description="Polar residues" evidence="1">
    <location>
        <begin position="37"/>
        <end position="48"/>
    </location>
</feature>
<keyword evidence="3" id="KW-1185">Reference proteome</keyword>
<evidence type="ECO:0000256" key="1">
    <source>
        <dbReference type="SAM" id="MobiDB-lite"/>
    </source>
</evidence>